<evidence type="ECO:0000256" key="3">
    <source>
        <dbReference type="ARBA" id="ARBA00014087"/>
    </source>
</evidence>
<keyword evidence="6" id="KW-0966">Cell projection</keyword>
<dbReference type="GO" id="GO:0008017">
    <property type="term" value="F:microtubule binding"/>
    <property type="evidence" value="ECO:0007669"/>
    <property type="project" value="TreeGrafter"/>
</dbReference>
<feature type="region of interest" description="Disordered" evidence="8">
    <location>
        <begin position="404"/>
        <end position="430"/>
    </location>
</feature>
<feature type="coiled-coil region" evidence="7">
    <location>
        <begin position="19"/>
        <end position="53"/>
    </location>
</feature>
<proteinExistence type="inferred from homology"/>
<keyword evidence="10" id="KW-1185">Reference proteome</keyword>
<dbReference type="PANTHER" id="PTHR31954">
    <property type="entry name" value="CILIA- AND FLAGELLA-ASSOCIATED PROTEIN 157"/>
    <property type="match status" value="1"/>
</dbReference>
<dbReference type="Proteomes" id="UP000327493">
    <property type="component" value="Chromosome 5"/>
</dbReference>
<gene>
    <name evidence="9" type="ORF">FQN60_018350</name>
</gene>
<feature type="region of interest" description="Disordered" evidence="8">
    <location>
        <begin position="350"/>
        <end position="373"/>
    </location>
</feature>
<comment type="similarity">
    <text evidence="2">Belongs to the CFAP157 family.</text>
</comment>
<evidence type="ECO:0000256" key="8">
    <source>
        <dbReference type="SAM" id="MobiDB-lite"/>
    </source>
</evidence>
<evidence type="ECO:0000256" key="7">
    <source>
        <dbReference type="SAM" id="Coils"/>
    </source>
</evidence>
<dbReference type="AlphaFoldDB" id="A0A5J5DHR9"/>
<keyword evidence="4 7" id="KW-0175">Coiled coil</keyword>
<evidence type="ECO:0000256" key="2">
    <source>
        <dbReference type="ARBA" id="ARBA00010841"/>
    </source>
</evidence>
<dbReference type="InterPro" id="IPR038844">
    <property type="entry name" value="CFAP157"/>
</dbReference>
<evidence type="ECO:0000256" key="1">
    <source>
        <dbReference type="ARBA" id="ARBA00004138"/>
    </source>
</evidence>
<dbReference type="PANTHER" id="PTHR31954:SF1">
    <property type="entry name" value="CILIA- AND FLAGELLA-ASSOCIATED PROTEIN 157"/>
    <property type="match status" value="1"/>
</dbReference>
<reference evidence="9 10" key="1">
    <citation type="submission" date="2019-08" db="EMBL/GenBank/DDBJ databases">
        <title>A chromosome-level genome assembly, high-density linkage maps, and genome scans reveal the genomic architecture of hybrid incompatibilities underlying speciation via character displacement in darters (Percidae: Etheostominae).</title>
        <authorList>
            <person name="Moran R.L."/>
            <person name="Catchen J.M."/>
            <person name="Fuller R.C."/>
        </authorList>
    </citation>
    <scope>NUCLEOTIDE SEQUENCE [LARGE SCALE GENOMIC DNA]</scope>
    <source>
        <strain evidence="9">EspeVRDwgs_2016</strain>
        <tissue evidence="9">Muscle</tissue>
    </source>
</reference>
<sequence length="430" mass="49864">MGDVVGLEDKVKSLYLIQIKYLDEQLERCQLQCDELEQQNKDLASQYSMLEKDKQDIIEYLKHAVLRKDKEAEELAAWLESQQRIGQQDREARMLHQSQEVQELQDQIDELTSESRVLVAKFEEQHELEEQLEQLLQHQSDIESLRKQLVSENKEHDAAIENLKNDAESERNKMFQVRWGTLEGCVRKKVSHIVQEERAQHRELREKVEELLNRNTELWSEKNELRDQEDVLLFHLDNSKEEIDREVEQLTKNCQQLRVDIKSCSTAYESTLTKKEALRRRLVSVSEKCHQETAQVGQLRAELQRESSMRRQLEAIVQEAVLILSHILTDSEKASETQWKRLQEILESPLPQGTVSTPEEEPQTCDPGAARPRTLNIATDPLFLLARYRPGDLGLVPRPMWKQKAAISRKPCGPKTSSCDPEAEASPSSD</sequence>
<comment type="caution">
    <text evidence="9">The sequence shown here is derived from an EMBL/GenBank/DDBJ whole genome shotgun (WGS) entry which is preliminary data.</text>
</comment>
<evidence type="ECO:0000313" key="9">
    <source>
        <dbReference type="EMBL" id="KAA8592895.1"/>
    </source>
</evidence>
<comment type="subcellular location">
    <subcellularLocation>
        <location evidence="1">Cell projection</location>
        <location evidence="1">Cilium</location>
    </subcellularLocation>
</comment>
<keyword evidence="5" id="KW-0969">Cilium</keyword>
<dbReference type="GO" id="GO:0036064">
    <property type="term" value="C:ciliary basal body"/>
    <property type="evidence" value="ECO:0007669"/>
    <property type="project" value="TreeGrafter"/>
</dbReference>
<evidence type="ECO:0000256" key="5">
    <source>
        <dbReference type="ARBA" id="ARBA00023069"/>
    </source>
</evidence>
<feature type="coiled-coil region" evidence="7">
    <location>
        <begin position="94"/>
        <end position="260"/>
    </location>
</feature>
<name>A0A5J5DHR9_9PERO</name>
<accession>A0A5J5DHR9</accession>
<protein>
    <recommendedName>
        <fullName evidence="3">Cilia- and flagella-associated protein 157</fullName>
    </recommendedName>
</protein>
<organism evidence="9 10">
    <name type="scientific">Etheostoma spectabile</name>
    <name type="common">orangethroat darter</name>
    <dbReference type="NCBI Taxonomy" id="54343"/>
    <lineage>
        <taxon>Eukaryota</taxon>
        <taxon>Metazoa</taxon>
        <taxon>Chordata</taxon>
        <taxon>Craniata</taxon>
        <taxon>Vertebrata</taxon>
        <taxon>Euteleostomi</taxon>
        <taxon>Actinopterygii</taxon>
        <taxon>Neopterygii</taxon>
        <taxon>Teleostei</taxon>
        <taxon>Neoteleostei</taxon>
        <taxon>Acanthomorphata</taxon>
        <taxon>Eupercaria</taxon>
        <taxon>Perciformes</taxon>
        <taxon>Percoidei</taxon>
        <taxon>Percidae</taxon>
        <taxon>Etheostomatinae</taxon>
        <taxon>Etheostoma</taxon>
    </lineage>
</organism>
<evidence type="ECO:0000256" key="6">
    <source>
        <dbReference type="ARBA" id="ARBA00023273"/>
    </source>
</evidence>
<evidence type="ECO:0000256" key="4">
    <source>
        <dbReference type="ARBA" id="ARBA00023054"/>
    </source>
</evidence>
<evidence type="ECO:0000313" key="10">
    <source>
        <dbReference type="Proteomes" id="UP000327493"/>
    </source>
</evidence>
<dbReference type="EMBL" id="VOFY01000005">
    <property type="protein sequence ID" value="KAA8592895.1"/>
    <property type="molecule type" value="Genomic_DNA"/>
</dbReference>